<dbReference type="Proteomes" id="UP000046067">
    <property type="component" value="Unassembled WGS sequence"/>
</dbReference>
<name>A0A655WPI8_VIBCL</name>
<protein>
    <submittedName>
        <fullName evidence="1">Uncharacterized protein</fullName>
    </submittedName>
</protein>
<sequence length="97" mass="10073">MAGINISAKPTTMVFEAAAASGTPSSSKNGMKGWPSRENTEVYSAITKAIVPSPITTGSTPNTISTALRMPSPITDWTDLTFAALVKASSMPQENAL</sequence>
<evidence type="ECO:0000313" key="1">
    <source>
        <dbReference type="EMBL" id="CSB94720.1"/>
    </source>
</evidence>
<accession>A0A655WPI8</accession>
<evidence type="ECO:0000313" key="2">
    <source>
        <dbReference type="Proteomes" id="UP000046067"/>
    </source>
</evidence>
<proteinExistence type="predicted"/>
<gene>
    <name evidence="1" type="ORF">ERS013201_01362</name>
</gene>
<organism evidence="1 2">
    <name type="scientific">Vibrio cholerae</name>
    <dbReference type="NCBI Taxonomy" id="666"/>
    <lineage>
        <taxon>Bacteria</taxon>
        <taxon>Pseudomonadati</taxon>
        <taxon>Pseudomonadota</taxon>
        <taxon>Gammaproteobacteria</taxon>
        <taxon>Vibrionales</taxon>
        <taxon>Vibrionaceae</taxon>
        <taxon>Vibrio</taxon>
    </lineage>
</organism>
<dbReference type="AlphaFoldDB" id="A0A655WPI8"/>
<dbReference type="EMBL" id="CWQJ01000007">
    <property type="protein sequence ID" value="CSB94720.1"/>
    <property type="molecule type" value="Genomic_DNA"/>
</dbReference>
<reference evidence="1 2" key="1">
    <citation type="submission" date="2015-07" db="EMBL/GenBank/DDBJ databases">
        <authorList>
            <consortium name="Pathogen Informatics"/>
        </authorList>
    </citation>
    <scope>NUCLEOTIDE SEQUENCE [LARGE SCALE GENOMIC DNA]</scope>
    <source>
        <strain evidence="1 2">A325</strain>
    </source>
</reference>